<evidence type="ECO:0000313" key="2">
    <source>
        <dbReference type="Proteomes" id="UP000325315"/>
    </source>
</evidence>
<proteinExistence type="predicted"/>
<name>A0A5B6VBR2_9ROSI</name>
<keyword evidence="2" id="KW-1185">Reference proteome</keyword>
<reference evidence="2" key="1">
    <citation type="journal article" date="2019" name="Plant Biotechnol. J.">
        <title>Genome sequencing of the Australian wild diploid species Gossypium australe highlights disease resistance and delayed gland morphogenesis.</title>
        <authorList>
            <person name="Cai Y."/>
            <person name="Cai X."/>
            <person name="Wang Q."/>
            <person name="Wang P."/>
            <person name="Zhang Y."/>
            <person name="Cai C."/>
            <person name="Xu Y."/>
            <person name="Wang K."/>
            <person name="Zhou Z."/>
            <person name="Wang C."/>
            <person name="Geng S."/>
            <person name="Li B."/>
            <person name="Dong Q."/>
            <person name="Hou Y."/>
            <person name="Wang H."/>
            <person name="Ai P."/>
            <person name="Liu Z."/>
            <person name="Yi F."/>
            <person name="Sun M."/>
            <person name="An G."/>
            <person name="Cheng J."/>
            <person name="Zhang Y."/>
            <person name="Shi Q."/>
            <person name="Xie Y."/>
            <person name="Shi X."/>
            <person name="Chang Y."/>
            <person name="Huang F."/>
            <person name="Chen Y."/>
            <person name="Hong S."/>
            <person name="Mi L."/>
            <person name="Sun Q."/>
            <person name="Zhang L."/>
            <person name="Zhou B."/>
            <person name="Peng R."/>
            <person name="Zhang X."/>
            <person name="Liu F."/>
        </authorList>
    </citation>
    <scope>NUCLEOTIDE SEQUENCE [LARGE SCALE GENOMIC DNA]</scope>
    <source>
        <strain evidence="2">cv. PA1801</strain>
    </source>
</reference>
<dbReference type="InterPro" id="IPR043502">
    <property type="entry name" value="DNA/RNA_pol_sf"/>
</dbReference>
<dbReference type="PANTHER" id="PTHR15503">
    <property type="entry name" value="LDOC1 RELATED"/>
    <property type="match status" value="1"/>
</dbReference>
<gene>
    <name evidence="1" type="ORF">EPI10_001665</name>
</gene>
<comment type="caution">
    <text evidence="1">The sequence shown here is derived from an EMBL/GenBank/DDBJ whole genome shotgun (WGS) entry which is preliminary data.</text>
</comment>
<dbReference type="OrthoDB" id="911837at2759"/>
<dbReference type="Proteomes" id="UP000325315">
    <property type="component" value="Unassembled WGS sequence"/>
</dbReference>
<dbReference type="AlphaFoldDB" id="A0A5B6VBR2"/>
<dbReference type="PANTHER" id="PTHR15503:SF45">
    <property type="entry name" value="RNA-DIRECTED DNA POLYMERASE HOMOLOG"/>
    <property type="match status" value="1"/>
</dbReference>
<protein>
    <submittedName>
        <fullName evidence="1">Retrotransposon protein</fullName>
    </submittedName>
</protein>
<dbReference type="Gene3D" id="3.10.10.10">
    <property type="entry name" value="HIV Type 1 Reverse Transcriptase, subunit A, domain 1"/>
    <property type="match status" value="1"/>
</dbReference>
<dbReference type="InterPro" id="IPR032567">
    <property type="entry name" value="RTL1-rel"/>
</dbReference>
<accession>A0A5B6VBR2</accession>
<evidence type="ECO:0000313" key="1">
    <source>
        <dbReference type="EMBL" id="KAA3466582.1"/>
    </source>
</evidence>
<sequence>MKAKENATLLKNCAIRAERVKSITTRFCFIRLSISPWGVPILFVKKKDGTFHMCIDYRQLNKLTVRNNINCPELKICLIS</sequence>
<organism evidence="1 2">
    <name type="scientific">Gossypium australe</name>
    <dbReference type="NCBI Taxonomy" id="47621"/>
    <lineage>
        <taxon>Eukaryota</taxon>
        <taxon>Viridiplantae</taxon>
        <taxon>Streptophyta</taxon>
        <taxon>Embryophyta</taxon>
        <taxon>Tracheophyta</taxon>
        <taxon>Spermatophyta</taxon>
        <taxon>Magnoliopsida</taxon>
        <taxon>eudicotyledons</taxon>
        <taxon>Gunneridae</taxon>
        <taxon>Pentapetalae</taxon>
        <taxon>rosids</taxon>
        <taxon>malvids</taxon>
        <taxon>Malvales</taxon>
        <taxon>Malvaceae</taxon>
        <taxon>Malvoideae</taxon>
        <taxon>Gossypium</taxon>
    </lineage>
</organism>
<dbReference type="EMBL" id="SMMG02000007">
    <property type="protein sequence ID" value="KAA3466582.1"/>
    <property type="molecule type" value="Genomic_DNA"/>
</dbReference>
<dbReference type="SUPFAM" id="SSF56672">
    <property type="entry name" value="DNA/RNA polymerases"/>
    <property type="match status" value="1"/>
</dbReference>